<name>A0A382PGI2_9ZZZZ</name>
<dbReference type="SUPFAM" id="SSF52402">
    <property type="entry name" value="Adenine nucleotide alpha hydrolases-like"/>
    <property type="match status" value="1"/>
</dbReference>
<gene>
    <name evidence="1" type="ORF">METZ01_LOCUS323885</name>
</gene>
<dbReference type="AlphaFoldDB" id="A0A382PGI2"/>
<dbReference type="PANTHER" id="PTHR43169">
    <property type="entry name" value="EXSB FAMILY PROTEIN"/>
    <property type="match status" value="1"/>
</dbReference>
<organism evidence="1">
    <name type="scientific">marine metagenome</name>
    <dbReference type="NCBI Taxonomy" id="408172"/>
    <lineage>
        <taxon>unclassified sequences</taxon>
        <taxon>metagenomes</taxon>
        <taxon>ecological metagenomes</taxon>
    </lineage>
</organism>
<dbReference type="InterPro" id="IPR052188">
    <property type="entry name" value="Ni-pincer_cofactor_biosynth"/>
</dbReference>
<evidence type="ECO:0008006" key="2">
    <source>
        <dbReference type="Google" id="ProtNLM"/>
    </source>
</evidence>
<sequence>MITSVGRSAVAVSGGVDSMTLAVVAHRQAPGKVEIFHAVSPAVPSNATDRVRAYAAQEGWALRILDAGEFSDGNYRANPVNRCFYCKTNLYGSMASRTEATLLSGANTDDLGDYRPGLKAAAQHGVRHPYIEAAICKQEVRAIARHLELEDIAELPAAPCLSSRV</sequence>
<evidence type="ECO:0000313" key="1">
    <source>
        <dbReference type="EMBL" id="SVC71031.1"/>
    </source>
</evidence>
<proteinExistence type="predicted"/>
<dbReference type="PANTHER" id="PTHR43169:SF2">
    <property type="entry name" value="NAD_GMP SYNTHASE DOMAIN-CONTAINING PROTEIN"/>
    <property type="match status" value="1"/>
</dbReference>
<dbReference type="Gene3D" id="3.40.50.620">
    <property type="entry name" value="HUPs"/>
    <property type="match status" value="1"/>
</dbReference>
<dbReference type="InterPro" id="IPR014729">
    <property type="entry name" value="Rossmann-like_a/b/a_fold"/>
</dbReference>
<protein>
    <recommendedName>
        <fullName evidence="2">Adenine nucleotide alpha hydrolase</fullName>
    </recommendedName>
</protein>
<feature type="non-terminal residue" evidence="1">
    <location>
        <position position="165"/>
    </location>
</feature>
<reference evidence="1" key="1">
    <citation type="submission" date="2018-05" db="EMBL/GenBank/DDBJ databases">
        <authorList>
            <person name="Lanie J.A."/>
            <person name="Ng W.-L."/>
            <person name="Kazmierczak K.M."/>
            <person name="Andrzejewski T.M."/>
            <person name="Davidsen T.M."/>
            <person name="Wayne K.J."/>
            <person name="Tettelin H."/>
            <person name="Glass J.I."/>
            <person name="Rusch D."/>
            <person name="Podicherti R."/>
            <person name="Tsui H.-C.T."/>
            <person name="Winkler M.E."/>
        </authorList>
    </citation>
    <scope>NUCLEOTIDE SEQUENCE</scope>
</reference>
<dbReference type="EMBL" id="UINC01106396">
    <property type="protein sequence ID" value="SVC71031.1"/>
    <property type="molecule type" value="Genomic_DNA"/>
</dbReference>
<accession>A0A382PGI2</accession>